<dbReference type="InterPro" id="IPR018376">
    <property type="entry name" value="Enoyl-CoA_hyd/isom_CS"/>
</dbReference>
<evidence type="ECO:0000256" key="2">
    <source>
        <dbReference type="ARBA" id="ARBA00023239"/>
    </source>
</evidence>
<reference evidence="4" key="1">
    <citation type="journal article" date="2014" name="Int. J. Syst. Evol. Microbiol.">
        <title>Complete genome sequence of Corynebacterium casei LMG S-19264T (=DSM 44701T), isolated from a smear-ripened cheese.</title>
        <authorList>
            <consortium name="US DOE Joint Genome Institute (JGI-PGF)"/>
            <person name="Walter F."/>
            <person name="Albersmeier A."/>
            <person name="Kalinowski J."/>
            <person name="Ruckert C."/>
        </authorList>
    </citation>
    <scope>NUCLEOTIDE SEQUENCE</scope>
    <source>
        <strain evidence="4">CGMCC 1.15034</strain>
    </source>
</reference>
<dbReference type="Gene3D" id="1.10.12.10">
    <property type="entry name" value="Lyase 2-enoyl-coa Hydratase, Chain A, domain 2"/>
    <property type="match status" value="1"/>
</dbReference>
<name>A0AA87W3L7_9BRAD</name>
<dbReference type="Pfam" id="PF00378">
    <property type="entry name" value="ECH_1"/>
    <property type="match status" value="1"/>
</dbReference>
<proteinExistence type="inferred from homology"/>
<keyword evidence="2" id="KW-0456">Lyase</keyword>
<evidence type="ECO:0000256" key="3">
    <source>
        <dbReference type="RuleBase" id="RU003707"/>
    </source>
</evidence>
<dbReference type="AlphaFoldDB" id="A0AA87W3L7"/>
<dbReference type="SUPFAM" id="SSF52096">
    <property type="entry name" value="ClpP/crotonase"/>
    <property type="match status" value="1"/>
</dbReference>
<dbReference type="GO" id="GO:0016829">
    <property type="term" value="F:lyase activity"/>
    <property type="evidence" value="ECO:0007669"/>
    <property type="project" value="UniProtKB-KW"/>
</dbReference>
<dbReference type="CDD" id="cd06558">
    <property type="entry name" value="crotonase-like"/>
    <property type="match status" value="1"/>
</dbReference>
<dbReference type="InterPro" id="IPR001753">
    <property type="entry name" value="Enoyl-CoA_hydra/iso"/>
</dbReference>
<dbReference type="EMBL" id="BMHC01000002">
    <property type="protein sequence ID" value="GGI21714.1"/>
    <property type="molecule type" value="Genomic_DNA"/>
</dbReference>
<dbReference type="PANTHER" id="PTHR11941:SF54">
    <property type="entry name" value="ENOYL-COA HYDRATASE, MITOCHONDRIAL"/>
    <property type="match status" value="1"/>
</dbReference>
<comment type="similarity">
    <text evidence="1 3">Belongs to the enoyl-CoA hydratase/isomerase family.</text>
</comment>
<dbReference type="InterPro" id="IPR014748">
    <property type="entry name" value="Enoyl-CoA_hydra_C"/>
</dbReference>
<dbReference type="PANTHER" id="PTHR11941">
    <property type="entry name" value="ENOYL-COA HYDRATASE-RELATED"/>
    <property type="match status" value="1"/>
</dbReference>
<sequence length="264" mass="28691">MREHAMELKFSKVERKGPITIVTLSRPEVYNAMHIDAHFELNKVFDDFSSDPEQWVAVVTGAGDKAFCAGNDLKWQAAGGKRGWDKGGFAGLTARFDCDKPIIAAVNGVAMGGGFEIALACDLIIASENATFALPEPRVGLAALAGGLHRLPRQIGLKRAMGMILTARHVSAKEGFELGFVNEVVPQGEALAAALRWAEMITRNSPMSIRASKQTIRKGLAVSLEQAIEEQREYPAVKAMVASQDYIEGPKAFSEKRPPKWVGR</sequence>
<protein>
    <submittedName>
        <fullName evidence="4">Enoyl-CoA hydratase</fullName>
    </submittedName>
</protein>
<dbReference type="Gene3D" id="3.90.226.10">
    <property type="entry name" value="2-enoyl-CoA Hydratase, Chain A, domain 1"/>
    <property type="match status" value="1"/>
</dbReference>
<evidence type="ECO:0000256" key="1">
    <source>
        <dbReference type="ARBA" id="ARBA00005254"/>
    </source>
</evidence>
<evidence type="ECO:0000313" key="5">
    <source>
        <dbReference type="Proteomes" id="UP000625079"/>
    </source>
</evidence>
<accession>A0AA87W3L7</accession>
<organism evidence="4 5">
    <name type="scientific">Bradyrhizobium guangdongense</name>
    <dbReference type="NCBI Taxonomy" id="1325090"/>
    <lineage>
        <taxon>Bacteria</taxon>
        <taxon>Pseudomonadati</taxon>
        <taxon>Pseudomonadota</taxon>
        <taxon>Alphaproteobacteria</taxon>
        <taxon>Hyphomicrobiales</taxon>
        <taxon>Nitrobacteraceae</taxon>
        <taxon>Bradyrhizobium</taxon>
    </lineage>
</organism>
<evidence type="ECO:0000313" key="4">
    <source>
        <dbReference type="EMBL" id="GGI21714.1"/>
    </source>
</evidence>
<dbReference type="InterPro" id="IPR029045">
    <property type="entry name" value="ClpP/crotonase-like_dom_sf"/>
</dbReference>
<gene>
    <name evidence="4" type="primary">fadB</name>
    <name evidence="4" type="ORF">GCM10010987_15720</name>
</gene>
<dbReference type="FunFam" id="3.90.226.10:FF:000009">
    <property type="entry name" value="Carnitinyl-CoA dehydratase"/>
    <property type="match status" value="1"/>
</dbReference>
<reference evidence="4" key="2">
    <citation type="submission" date="2022-12" db="EMBL/GenBank/DDBJ databases">
        <authorList>
            <person name="Sun Q."/>
            <person name="Zhou Y."/>
        </authorList>
    </citation>
    <scope>NUCLEOTIDE SEQUENCE</scope>
    <source>
        <strain evidence="4">CGMCC 1.15034</strain>
    </source>
</reference>
<dbReference type="Proteomes" id="UP000625079">
    <property type="component" value="Unassembled WGS sequence"/>
</dbReference>
<dbReference type="GO" id="GO:0006635">
    <property type="term" value="P:fatty acid beta-oxidation"/>
    <property type="evidence" value="ECO:0007669"/>
    <property type="project" value="TreeGrafter"/>
</dbReference>
<dbReference type="PROSITE" id="PS00166">
    <property type="entry name" value="ENOYL_COA_HYDRATASE"/>
    <property type="match status" value="1"/>
</dbReference>
<comment type="caution">
    <text evidence="4">The sequence shown here is derived from an EMBL/GenBank/DDBJ whole genome shotgun (WGS) entry which is preliminary data.</text>
</comment>